<evidence type="ECO:0000256" key="2">
    <source>
        <dbReference type="ARBA" id="ARBA00023315"/>
    </source>
</evidence>
<sequence length="175" mass="19514">MSVVIRPAEEWDIPSVLEITNQAILDTTALWVSKPYTYQERLHWFRQRRDDGWPVLVAHEAGQVLGFGSYGPFRSYEGYAKTVEHSVYVAAEARKMGVGRALLEALVAEATQQSMHVMIGAITADNVASVALHEQCGFLKAGILPQVGAKAGNWLDLLFMYRILKPEAETAYDFI</sequence>
<keyword evidence="1" id="KW-0808">Transferase</keyword>
<feature type="domain" description="N-acetyltransferase" evidence="3">
    <location>
        <begin position="3"/>
        <end position="161"/>
    </location>
</feature>
<dbReference type="InterPro" id="IPR000182">
    <property type="entry name" value="GNAT_dom"/>
</dbReference>
<dbReference type="SUPFAM" id="SSF55729">
    <property type="entry name" value="Acyl-CoA N-acyltransferases (Nat)"/>
    <property type="match status" value="1"/>
</dbReference>
<dbReference type="Pfam" id="PF00583">
    <property type="entry name" value="Acetyltransf_1"/>
    <property type="match status" value="1"/>
</dbReference>
<keyword evidence="5" id="KW-1185">Reference proteome</keyword>
<dbReference type="EMBL" id="WOSW01000001">
    <property type="protein sequence ID" value="NHO31148.1"/>
    <property type="molecule type" value="Genomic_DNA"/>
</dbReference>
<accession>A0ABX0K5N1</accession>
<dbReference type="RefSeq" id="WP_173575736.1">
    <property type="nucleotide sequence ID" value="NZ_WOSW01000001.1"/>
</dbReference>
<evidence type="ECO:0000313" key="4">
    <source>
        <dbReference type="EMBL" id="NHO31148.1"/>
    </source>
</evidence>
<name>A0ABX0K5N1_9PROT</name>
<evidence type="ECO:0000259" key="3">
    <source>
        <dbReference type="PROSITE" id="PS51186"/>
    </source>
</evidence>
<organism evidence="4 5">
    <name type="scientific">Acetobacter fallax</name>
    <dbReference type="NCBI Taxonomy" id="1737473"/>
    <lineage>
        <taxon>Bacteria</taxon>
        <taxon>Pseudomonadati</taxon>
        <taxon>Pseudomonadota</taxon>
        <taxon>Alphaproteobacteria</taxon>
        <taxon>Acetobacterales</taxon>
        <taxon>Acetobacteraceae</taxon>
        <taxon>Acetobacter</taxon>
    </lineage>
</organism>
<dbReference type="Gene3D" id="3.40.630.30">
    <property type="match status" value="1"/>
</dbReference>
<dbReference type="PROSITE" id="PS51186">
    <property type="entry name" value="GNAT"/>
    <property type="match status" value="1"/>
</dbReference>
<dbReference type="InterPro" id="IPR016181">
    <property type="entry name" value="Acyl_CoA_acyltransferase"/>
</dbReference>
<evidence type="ECO:0000256" key="1">
    <source>
        <dbReference type="ARBA" id="ARBA00022679"/>
    </source>
</evidence>
<gene>
    <name evidence="4" type="ORF">GOB84_00965</name>
</gene>
<comment type="caution">
    <text evidence="4">The sequence shown here is derived from an EMBL/GenBank/DDBJ whole genome shotgun (WGS) entry which is preliminary data.</text>
</comment>
<dbReference type="Proteomes" id="UP000615326">
    <property type="component" value="Unassembled WGS sequence"/>
</dbReference>
<protein>
    <submittedName>
        <fullName evidence="4">GNAT family N-acetyltransferase</fullName>
    </submittedName>
</protein>
<evidence type="ECO:0000313" key="5">
    <source>
        <dbReference type="Proteomes" id="UP000615326"/>
    </source>
</evidence>
<dbReference type="PANTHER" id="PTHR43072">
    <property type="entry name" value="N-ACETYLTRANSFERASE"/>
    <property type="match status" value="1"/>
</dbReference>
<reference evidence="4 5" key="1">
    <citation type="journal article" date="2020" name="Int. J. Syst. Evol. Microbiol.">
        <title>Novel acetic acid bacteria from cider fermentations: Acetobacter conturbans sp. nov. and Acetobacter fallax sp. nov.</title>
        <authorList>
            <person name="Sombolestani A.S."/>
            <person name="Cleenwerck I."/>
            <person name="Cnockaert M."/>
            <person name="Borremans W."/>
            <person name="Wieme A.D."/>
            <person name="De Vuyst L."/>
            <person name="Vandamme P."/>
        </authorList>
    </citation>
    <scope>NUCLEOTIDE SEQUENCE [LARGE SCALE GENOMIC DNA]</scope>
    <source>
        <strain evidence="4 5">LMG 1637</strain>
    </source>
</reference>
<keyword evidence="2" id="KW-0012">Acyltransferase</keyword>
<dbReference type="CDD" id="cd04301">
    <property type="entry name" value="NAT_SF"/>
    <property type="match status" value="1"/>
</dbReference>
<dbReference type="PANTHER" id="PTHR43072:SF23">
    <property type="entry name" value="UPF0039 PROTEIN C11D3.02C"/>
    <property type="match status" value="1"/>
</dbReference>
<proteinExistence type="predicted"/>